<comment type="caution">
    <text evidence="1">The sequence shown here is derived from an EMBL/GenBank/DDBJ whole genome shotgun (WGS) entry which is preliminary data.</text>
</comment>
<protein>
    <submittedName>
        <fullName evidence="1">Uncharacterized protein</fullName>
    </submittedName>
</protein>
<organism evidence="1 2">
    <name type="scientific">Leucogyrophana mollusca</name>
    <dbReference type="NCBI Taxonomy" id="85980"/>
    <lineage>
        <taxon>Eukaryota</taxon>
        <taxon>Fungi</taxon>
        <taxon>Dikarya</taxon>
        <taxon>Basidiomycota</taxon>
        <taxon>Agaricomycotina</taxon>
        <taxon>Agaricomycetes</taxon>
        <taxon>Agaricomycetidae</taxon>
        <taxon>Boletales</taxon>
        <taxon>Boletales incertae sedis</taxon>
        <taxon>Leucogyrophana</taxon>
    </lineage>
</organism>
<gene>
    <name evidence="1" type="ORF">BV22DRAFT_1028079</name>
</gene>
<sequence>MKFFSSVVVLAAAAASAIASPGSVKIGYPTPGTILFPGENVKVQVIQPNHMDTNIQVGIALAIDQCENNVCDDPSQKLGSVLYAGQFEPTASIGGGRYQNFTVTLPDYIGAGPGIFTVTHLSLIGAGPYPELEYGSVSVIIGGRR</sequence>
<name>A0ACB8BZI1_9AGAM</name>
<evidence type="ECO:0000313" key="2">
    <source>
        <dbReference type="Proteomes" id="UP000790709"/>
    </source>
</evidence>
<dbReference type="Proteomes" id="UP000790709">
    <property type="component" value="Unassembled WGS sequence"/>
</dbReference>
<dbReference type="EMBL" id="MU266330">
    <property type="protein sequence ID" value="KAH7930620.1"/>
    <property type="molecule type" value="Genomic_DNA"/>
</dbReference>
<reference evidence="1" key="1">
    <citation type="journal article" date="2021" name="New Phytol.">
        <title>Evolutionary innovations through gain and loss of genes in the ectomycorrhizal Boletales.</title>
        <authorList>
            <person name="Wu G."/>
            <person name="Miyauchi S."/>
            <person name="Morin E."/>
            <person name="Kuo A."/>
            <person name="Drula E."/>
            <person name="Varga T."/>
            <person name="Kohler A."/>
            <person name="Feng B."/>
            <person name="Cao Y."/>
            <person name="Lipzen A."/>
            <person name="Daum C."/>
            <person name="Hundley H."/>
            <person name="Pangilinan J."/>
            <person name="Johnson J."/>
            <person name="Barry K."/>
            <person name="LaButti K."/>
            <person name="Ng V."/>
            <person name="Ahrendt S."/>
            <person name="Min B."/>
            <person name="Choi I.G."/>
            <person name="Park H."/>
            <person name="Plett J.M."/>
            <person name="Magnuson J."/>
            <person name="Spatafora J.W."/>
            <person name="Nagy L.G."/>
            <person name="Henrissat B."/>
            <person name="Grigoriev I.V."/>
            <person name="Yang Z.L."/>
            <person name="Xu J."/>
            <person name="Martin F.M."/>
        </authorList>
    </citation>
    <scope>NUCLEOTIDE SEQUENCE</scope>
    <source>
        <strain evidence="1">KUC20120723A-06</strain>
    </source>
</reference>
<keyword evidence="2" id="KW-1185">Reference proteome</keyword>
<evidence type="ECO:0000313" key="1">
    <source>
        <dbReference type="EMBL" id="KAH7930620.1"/>
    </source>
</evidence>
<proteinExistence type="predicted"/>
<accession>A0ACB8BZI1</accession>